<dbReference type="PANTHER" id="PTHR10263">
    <property type="entry name" value="V-TYPE PROTON ATPASE PROTEOLIPID SUBUNIT"/>
    <property type="match status" value="1"/>
</dbReference>
<dbReference type="AlphaFoldDB" id="A0A061S201"/>
<feature type="domain" description="V-ATPase proteolipid subunit C-like" evidence="12">
    <location>
        <begin position="141"/>
        <end position="200"/>
    </location>
</feature>
<organism evidence="13">
    <name type="scientific">Tetraselmis sp. GSL018</name>
    <dbReference type="NCBI Taxonomy" id="582737"/>
    <lineage>
        <taxon>Eukaryota</taxon>
        <taxon>Viridiplantae</taxon>
        <taxon>Chlorophyta</taxon>
        <taxon>core chlorophytes</taxon>
        <taxon>Chlorodendrophyceae</taxon>
        <taxon>Chlorodendrales</taxon>
        <taxon>Chlorodendraceae</taxon>
        <taxon>Tetraselmis</taxon>
    </lineage>
</organism>
<dbReference type="PRINTS" id="PR00122">
    <property type="entry name" value="VACATPASE"/>
</dbReference>
<evidence type="ECO:0000256" key="4">
    <source>
        <dbReference type="ARBA" id="ARBA00022448"/>
    </source>
</evidence>
<dbReference type="GO" id="GO:0046961">
    <property type="term" value="F:proton-transporting ATPase activity, rotational mechanism"/>
    <property type="evidence" value="ECO:0007669"/>
    <property type="project" value="InterPro"/>
</dbReference>
<keyword evidence="5 10" id="KW-0812">Transmembrane</keyword>
<keyword evidence="8 10" id="KW-0406">Ion transport</keyword>
<dbReference type="Pfam" id="PF00137">
    <property type="entry name" value="ATP-synt_C"/>
    <property type="match status" value="2"/>
</dbReference>
<feature type="transmembrane region" description="Helical" evidence="10">
    <location>
        <begin position="94"/>
        <end position="118"/>
    </location>
</feature>
<comment type="subcellular location">
    <subcellularLocation>
        <location evidence="2">Membrane</location>
        <topology evidence="2">Multi-pass membrane protein</topology>
    </subcellularLocation>
</comment>
<comment type="similarity">
    <text evidence="3 10">Belongs to the V-ATPase proteolipid subunit family.</text>
</comment>
<dbReference type="FunFam" id="1.20.120.610:FF:000002">
    <property type="entry name" value="V-type proton ATPase proteolipid subunit"/>
    <property type="match status" value="1"/>
</dbReference>
<evidence type="ECO:0000256" key="6">
    <source>
        <dbReference type="ARBA" id="ARBA00022781"/>
    </source>
</evidence>
<dbReference type="InterPro" id="IPR000245">
    <property type="entry name" value="ATPase_proteolipid_csu"/>
</dbReference>
<accession>A0A061S201</accession>
<evidence type="ECO:0000259" key="12">
    <source>
        <dbReference type="Pfam" id="PF00137"/>
    </source>
</evidence>
<dbReference type="EMBL" id="GBEZ01008599">
    <property type="protein sequence ID" value="JAC76950.1"/>
    <property type="molecule type" value="Transcribed_RNA"/>
</dbReference>
<dbReference type="CDD" id="cd18177">
    <property type="entry name" value="ATP-synt_Vo_c_ATP6F_rpt1"/>
    <property type="match status" value="1"/>
</dbReference>
<sequence>MGCHPVTAITWAVFASSILAAMLVGSSKNDDGRLIHWDYWYTIFEHISPYYWASLGVAVAIGMSVLGASWGIYITGSSLVGAAIRVPRITSKNLISVIFCEAVAIYGVIVAIILQTRIENVPPLEDGTWSIATMKAGYAILGAGLTTGFANLVCGICVGVVGSSCALSDAQNSSLFVKILVVEIFASALGLFGVIIGIIISSSATFA</sequence>
<keyword evidence="11" id="KW-0732">Signal</keyword>
<evidence type="ECO:0000256" key="5">
    <source>
        <dbReference type="ARBA" id="ARBA00022692"/>
    </source>
</evidence>
<dbReference type="Gene3D" id="1.20.120.610">
    <property type="entry name" value="lithium bound rotor ring of v- atpase"/>
    <property type="match status" value="1"/>
</dbReference>
<evidence type="ECO:0000313" key="14">
    <source>
        <dbReference type="EMBL" id="JAC83686.1"/>
    </source>
</evidence>
<feature type="transmembrane region" description="Helical" evidence="10">
    <location>
        <begin position="175"/>
        <end position="200"/>
    </location>
</feature>
<evidence type="ECO:0000256" key="7">
    <source>
        <dbReference type="ARBA" id="ARBA00022989"/>
    </source>
</evidence>
<comment type="subunit">
    <text evidence="10">V-ATPase is a heteromultimeric enzyme composed of a peripheral catalytic V1 complex attached to an integral membrane V0 proton pore complex.</text>
</comment>
<evidence type="ECO:0000256" key="10">
    <source>
        <dbReference type="RuleBase" id="RU363060"/>
    </source>
</evidence>
<keyword evidence="9 10" id="KW-0472">Membrane</keyword>
<feature type="domain" description="V-ATPase proteolipid subunit C-like" evidence="12">
    <location>
        <begin position="55"/>
        <end position="114"/>
    </location>
</feature>
<evidence type="ECO:0000313" key="13">
    <source>
        <dbReference type="EMBL" id="JAC76950.1"/>
    </source>
</evidence>
<proteinExistence type="inferred from homology"/>
<evidence type="ECO:0000256" key="8">
    <source>
        <dbReference type="ARBA" id="ARBA00023065"/>
    </source>
</evidence>
<keyword evidence="4 10" id="KW-0813">Transport</keyword>
<keyword evidence="6" id="KW-0375">Hydrogen ion transport</keyword>
<dbReference type="GO" id="GO:0033179">
    <property type="term" value="C:proton-transporting V-type ATPase, V0 domain"/>
    <property type="evidence" value="ECO:0007669"/>
    <property type="project" value="InterPro"/>
</dbReference>
<keyword evidence="7 10" id="KW-1133">Transmembrane helix</keyword>
<feature type="signal peptide" evidence="11">
    <location>
        <begin position="1"/>
        <end position="20"/>
    </location>
</feature>
<reference evidence="13" key="1">
    <citation type="submission" date="2014-05" db="EMBL/GenBank/DDBJ databases">
        <title>The transcriptome of the halophilic microalga Tetraselmis sp. GSL018 isolated from the Great Salt Lake, Utah.</title>
        <authorList>
            <person name="Jinkerson R.E."/>
            <person name="D'Adamo S."/>
            <person name="Posewitz M.C."/>
        </authorList>
    </citation>
    <scope>NUCLEOTIDE SEQUENCE</scope>
    <source>
        <strain evidence="13">GSL018</strain>
    </source>
</reference>
<dbReference type="SUPFAM" id="SSF81333">
    <property type="entry name" value="F1F0 ATP synthase subunit C"/>
    <property type="match status" value="2"/>
</dbReference>
<evidence type="ECO:0000256" key="11">
    <source>
        <dbReference type="SAM" id="SignalP"/>
    </source>
</evidence>
<evidence type="ECO:0000256" key="3">
    <source>
        <dbReference type="ARBA" id="ARBA00007296"/>
    </source>
</evidence>
<evidence type="ECO:0000256" key="1">
    <source>
        <dbReference type="ARBA" id="ARBA00002481"/>
    </source>
</evidence>
<feature type="transmembrane region" description="Helical" evidence="10">
    <location>
        <begin position="138"/>
        <end position="163"/>
    </location>
</feature>
<evidence type="ECO:0000256" key="2">
    <source>
        <dbReference type="ARBA" id="ARBA00004141"/>
    </source>
</evidence>
<feature type="transmembrane region" description="Helical" evidence="10">
    <location>
        <begin position="50"/>
        <end position="73"/>
    </location>
</feature>
<dbReference type="InterPro" id="IPR002379">
    <property type="entry name" value="ATPase_proteolipid_c-like_dom"/>
</dbReference>
<gene>
    <name evidence="13" type="primary">ATP6F</name>
    <name evidence="13" type="ORF">TSPGSL018_18846</name>
    <name evidence="14" type="ORF">TSPGSL018_2762</name>
</gene>
<evidence type="ECO:0000256" key="9">
    <source>
        <dbReference type="ARBA" id="ARBA00023136"/>
    </source>
</evidence>
<dbReference type="CDD" id="cd18178">
    <property type="entry name" value="ATP-synt_Vo_c_ATP6F_rpt2"/>
    <property type="match status" value="1"/>
</dbReference>
<dbReference type="InterPro" id="IPR035921">
    <property type="entry name" value="F/V-ATP_Csub_sf"/>
</dbReference>
<comment type="function">
    <text evidence="1 10">Proton-conducting pore forming subunit of the membrane integral V0 complex of vacuolar ATPase. V-ATPase is responsible for acidifying a variety of intracellular compartments in eukaryotic cells.</text>
</comment>
<name>A0A061S201_9CHLO</name>
<dbReference type="EMBL" id="GBEZ01001277">
    <property type="protein sequence ID" value="JAC83686.1"/>
    <property type="molecule type" value="Transcribed_RNA"/>
</dbReference>
<feature type="chain" id="PRO_5007370676" evidence="11">
    <location>
        <begin position="21"/>
        <end position="207"/>
    </location>
</feature>
<protein>
    <submittedName>
        <fullName evidence="13">V-type H+-transporting ATPase 21kDa proteolipid subunit</fullName>
    </submittedName>
</protein>